<dbReference type="PROSITE" id="PS50878">
    <property type="entry name" value="RT_POL"/>
    <property type="match status" value="1"/>
</dbReference>
<feature type="coiled-coil region" evidence="1">
    <location>
        <begin position="40"/>
        <end position="67"/>
    </location>
</feature>
<dbReference type="AlphaFoldDB" id="A0A816RDB5"/>
<dbReference type="EMBL" id="CAJNRG010005108">
    <property type="protein sequence ID" value="CAF2072452.1"/>
    <property type="molecule type" value="Genomic_DNA"/>
</dbReference>
<name>A0A816RDB5_9BILA</name>
<sequence length="976" mass="110412">MKDIEPTFSLEEHAKKIEQAIKITVEATIPAKRTTKKTWISEETLKLADEKRRLKQLKNVSLEYTQQYKGLCKKVKRSARQDKEHWIQDQCEQAEKGLNIGNTREAYGLIKMLRKEFVPRLNVIRNQEGTMLQTKDDIKRRWTQYCSSLYKDPGGGNGMIKELVYIAPLEDEVPQDILYSEVQTAINSLKRNKSPGSDGITAEMLQAGGEPLSRQIHKLCNKAWHEGTIPEEWGKSILVPIPKKGDLSNCSNYQTISLINHTRKILLIVLLNRLKNHLDPYLSEEQAGFRKDRSTVHQILTLRLLAEKAKGQGKKIYNCFIDFQKAFDTIKHKIIWAMLKSYGVDTKMVTLLQKIYEKSQSAVRIGKDNGEWFRTDVGTRQGDPLSPLLFIAYLERVMDQVKQNTCGINISGILINNLRFADDIDLIDEDASSLQQQIELTKTAAEQAGLILNINKTKTMVFGDRSIGSKQQCLNELDLVRRLRDNKENLNSNANLGASITTVSSAVSTQGKISIANSDRIILETTVSDTVADIIPIQADILNSSSTVSSRTKQMSSCGLQILNHSLNTISVESSAQPSGAPRILTPSSAATPKAKVGSNLQNFHTDPLTDLADKLTEIVEDIIPTDDNVCEWICTLYDTIQRQTNLEVVFDQEALKLDIPSVVLKTCVNLSKPPTSTARKLFQQICHQELAGYKSSSDIPSIKMDAIHSMGKRLFGHIRWDRKTIKTSLQNWIAYDTMVNEADQDLEDKQSHIYIENDDEQKNGILLMKHEDEVSDECEIDDILQCNLELNEQQDKTLNDGNEREYDEIDIAVCLITIKTRYSLTFECVNGVRKLFIALKVKKVPSSIYHIRELVNTNSKSTSTSSTKKGCTTSYKNYTVATISMSDIYHGNVYRSMLTKIQLNKTNLSLTLMMNVDGVAIGNNTEEPLWIITFTINEIKRGERFRTHNIIIGGVWSCYTKSNRKMMQFFIEVNC</sequence>
<dbReference type="SUPFAM" id="SSF56672">
    <property type="entry name" value="DNA/RNA polymerases"/>
    <property type="match status" value="1"/>
</dbReference>
<evidence type="ECO:0000256" key="1">
    <source>
        <dbReference type="SAM" id="Coils"/>
    </source>
</evidence>
<gene>
    <name evidence="3" type="ORF">XDN619_LOCUS12840</name>
</gene>
<dbReference type="CDD" id="cd01650">
    <property type="entry name" value="RT_nLTR_like"/>
    <property type="match status" value="1"/>
</dbReference>
<protein>
    <recommendedName>
        <fullName evidence="2">Reverse transcriptase domain-containing protein</fullName>
    </recommendedName>
</protein>
<feature type="domain" description="Reverse transcriptase" evidence="2">
    <location>
        <begin position="222"/>
        <end position="500"/>
    </location>
</feature>
<evidence type="ECO:0000313" key="4">
    <source>
        <dbReference type="Proteomes" id="UP000663887"/>
    </source>
</evidence>
<proteinExistence type="predicted"/>
<evidence type="ECO:0000313" key="3">
    <source>
        <dbReference type="EMBL" id="CAF2072452.1"/>
    </source>
</evidence>
<accession>A0A816RDB5</accession>
<dbReference type="PANTHER" id="PTHR19446">
    <property type="entry name" value="REVERSE TRANSCRIPTASES"/>
    <property type="match status" value="1"/>
</dbReference>
<organism evidence="3 4">
    <name type="scientific">Rotaria magnacalcarata</name>
    <dbReference type="NCBI Taxonomy" id="392030"/>
    <lineage>
        <taxon>Eukaryota</taxon>
        <taxon>Metazoa</taxon>
        <taxon>Spiralia</taxon>
        <taxon>Gnathifera</taxon>
        <taxon>Rotifera</taxon>
        <taxon>Eurotatoria</taxon>
        <taxon>Bdelloidea</taxon>
        <taxon>Philodinida</taxon>
        <taxon>Philodinidae</taxon>
        <taxon>Rotaria</taxon>
    </lineage>
</organism>
<reference evidence="3" key="1">
    <citation type="submission" date="2021-02" db="EMBL/GenBank/DDBJ databases">
        <authorList>
            <person name="Nowell W R."/>
        </authorList>
    </citation>
    <scope>NUCLEOTIDE SEQUENCE</scope>
</reference>
<dbReference type="InterPro" id="IPR000477">
    <property type="entry name" value="RT_dom"/>
</dbReference>
<keyword evidence="1" id="KW-0175">Coiled coil</keyword>
<evidence type="ECO:0000259" key="2">
    <source>
        <dbReference type="PROSITE" id="PS50878"/>
    </source>
</evidence>
<comment type="caution">
    <text evidence="3">The sequence shown here is derived from an EMBL/GenBank/DDBJ whole genome shotgun (WGS) entry which is preliminary data.</text>
</comment>
<dbReference type="Proteomes" id="UP000663887">
    <property type="component" value="Unassembled WGS sequence"/>
</dbReference>
<dbReference type="InterPro" id="IPR043502">
    <property type="entry name" value="DNA/RNA_pol_sf"/>
</dbReference>
<dbReference type="Pfam" id="PF00078">
    <property type="entry name" value="RVT_1"/>
    <property type="match status" value="1"/>
</dbReference>